<reference evidence="10" key="2">
    <citation type="submission" date="2016-10" db="EMBL/GenBank/DDBJ databases">
        <authorList>
            <person name="de Groot N.N."/>
        </authorList>
    </citation>
    <scope>NUCLEOTIDE SEQUENCE [LARGE SCALE GENOMIC DNA]</scope>
    <source>
        <strain evidence="10">DSM 44719</strain>
    </source>
</reference>
<evidence type="ECO:0000256" key="7">
    <source>
        <dbReference type="ARBA" id="ARBA00023160"/>
    </source>
</evidence>
<dbReference type="InterPro" id="IPR004568">
    <property type="entry name" value="Ppantetheine-prot_Trfase_dom"/>
</dbReference>
<keyword evidence="2 8" id="KW-0808">Transferase</keyword>
<accession>A0A1H5IAP2</accession>
<keyword evidence="3 8" id="KW-0479">Metal-binding</keyword>
<dbReference type="NCBIfam" id="TIGR00516">
    <property type="entry name" value="acpS"/>
    <property type="match status" value="1"/>
</dbReference>
<evidence type="ECO:0000256" key="4">
    <source>
        <dbReference type="ARBA" id="ARBA00022832"/>
    </source>
</evidence>
<dbReference type="RefSeq" id="WP_073360137.1">
    <property type="nucleotide sequence ID" value="NZ_FNTL01000004.1"/>
</dbReference>
<feature type="binding site" evidence="8">
    <location>
        <position position="33"/>
    </location>
    <ligand>
        <name>Mg(2+)</name>
        <dbReference type="ChEBI" id="CHEBI:18420"/>
    </ligand>
</feature>
<comment type="similarity">
    <text evidence="8">Belongs to the P-Pant transferase superfamily. AcpS family.</text>
</comment>
<dbReference type="GO" id="GO:0006633">
    <property type="term" value="P:fatty acid biosynthetic process"/>
    <property type="evidence" value="ECO:0007669"/>
    <property type="project" value="UniProtKB-UniRule"/>
</dbReference>
<evidence type="ECO:0000256" key="6">
    <source>
        <dbReference type="ARBA" id="ARBA00023098"/>
    </source>
</evidence>
<dbReference type="Gene3D" id="3.90.470.20">
    <property type="entry name" value="4'-phosphopantetheinyl transferase domain"/>
    <property type="match status" value="1"/>
</dbReference>
<dbReference type="EMBL" id="FNTL01000006">
    <property type="protein sequence ID" value="SEE92698.1"/>
    <property type="molecule type" value="Genomic_DNA"/>
</dbReference>
<evidence type="ECO:0000256" key="2">
    <source>
        <dbReference type="ARBA" id="ARBA00022679"/>
    </source>
</evidence>
<dbReference type="InterPro" id="IPR037143">
    <property type="entry name" value="4-PPantetheinyl_Trfase_dom_sf"/>
</dbReference>
<evidence type="ECO:0000313" key="11">
    <source>
        <dbReference type="EMBL" id="SEE92698.1"/>
    </source>
</evidence>
<evidence type="ECO:0000256" key="1">
    <source>
        <dbReference type="ARBA" id="ARBA00022516"/>
    </source>
</evidence>
<dbReference type="GO" id="GO:0005737">
    <property type="term" value="C:cytoplasm"/>
    <property type="evidence" value="ECO:0007669"/>
    <property type="project" value="UniProtKB-SubCell"/>
</dbReference>
<feature type="domain" description="4'-phosphopantetheinyl transferase" evidence="9">
    <location>
        <begin position="29"/>
        <end position="124"/>
    </location>
</feature>
<dbReference type="Pfam" id="PF01648">
    <property type="entry name" value="ACPS"/>
    <property type="match status" value="1"/>
</dbReference>
<name>A0A1H5IAP2_RHOJO</name>
<dbReference type="AlphaFoldDB" id="A0A1H5IAP2"/>
<keyword evidence="4 8" id="KW-0276">Fatty acid metabolism</keyword>
<reference evidence="12" key="1">
    <citation type="submission" date="2016-10" db="EMBL/GenBank/DDBJ databases">
        <authorList>
            <person name="Varghese N."/>
        </authorList>
    </citation>
    <scope>NUCLEOTIDE SEQUENCE [LARGE SCALE GENOMIC DNA]</scope>
    <source>
        <strain evidence="12">DSM 44719</strain>
    </source>
</reference>
<evidence type="ECO:0000313" key="12">
    <source>
        <dbReference type="Proteomes" id="UP000183407"/>
    </source>
</evidence>
<dbReference type="InterPro" id="IPR008278">
    <property type="entry name" value="4-PPantetheinyl_Trfase_dom"/>
</dbReference>
<organism evidence="10 12">
    <name type="scientific">Rhodococcus jostii</name>
    <dbReference type="NCBI Taxonomy" id="132919"/>
    <lineage>
        <taxon>Bacteria</taxon>
        <taxon>Bacillati</taxon>
        <taxon>Actinomycetota</taxon>
        <taxon>Actinomycetes</taxon>
        <taxon>Mycobacteriales</taxon>
        <taxon>Nocardiaceae</taxon>
        <taxon>Rhodococcus</taxon>
    </lineage>
</organism>
<sequence length="161" mass="17451">MSGGAVGSVPEISIGSVPEFRIGSIPEFRIGCDVMTVGHVRSSVDRFGDRYLARIFTPHELETCEGPARAQRLAARFAAKEAVVKVLRPGDVALPWQSIEIRRESWGGCGVRLSGNASTLAERERIGGFQVSISHEEDVAIAMVTASRLGTPHHHQGERHP</sequence>
<protein>
    <recommendedName>
        <fullName evidence="8">Holo-[acyl-carrier-protein] synthase</fullName>
        <shortName evidence="8">Holo-ACP synthase</shortName>
        <ecNumber evidence="8">2.7.8.7</ecNumber>
    </recommendedName>
    <alternativeName>
        <fullName evidence="8">4'-phosphopantetheinyl transferase AcpS</fullName>
    </alternativeName>
</protein>
<keyword evidence="1 8" id="KW-0444">Lipid biosynthesis</keyword>
<evidence type="ECO:0000256" key="3">
    <source>
        <dbReference type="ARBA" id="ARBA00022723"/>
    </source>
</evidence>
<dbReference type="InterPro" id="IPR002582">
    <property type="entry name" value="ACPS"/>
</dbReference>
<comment type="catalytic activity">
    <reaction evidence="8">
        <text>apo-[ACP] + CoA = holo-[ACP] + adenosine 3',5'-bisphosphate + H(+)</text>
        <dbReference type="Rhea" id="RHEA:12068"/>
        <dbReference type="Rhea" id="RHEA-COMP:9685"/>
        <dbReference type="Rhea" id="RHEA-COMP:9690"/>
        <dbReference type="ChEBI" id="CHEBI:15378"/>
        <dbReference type="ChEBI" id="CHEBI:29999"/>
        <dbReference type="ChEBI" id="CHEBI:57287"/>
        <dbReference type="ChEBI" id="CHEBI:58343"/>
        <dbReference type="ChEBI" id="CHEBI:64479"/>
        <dbReference type="EC" id="2.7.8.7"/>
    </reaction>
</comment>
<dbReference type="GO" id="GO:0000287">
    <property type="term" value="F:magnesium ion binding"/>
    <property type="evidence" value="ECO:0007669"/>
    <property type="project" value="UniProtKB-UniRule"/>
</dbReference>
<dbReference type="SUPFAM" id="SSF56214">
    <property type="entry name" value="4'-phosphopantetheinyl transferase"/>
    <property type="match status" value="1"/>
</dbReference>
<dbReference type="GO" id="GO:0008897">
    <property type="term" value="F:holo-[acyl-carrier-protein] synthase activity"/>
    <property type="evidence" value="ECO:0007669"/>
    <property type="project" value="UniProtKB-UniRule"/>
</dbReference>
<gene>
    <name evidence="8" type="primary">acpS</name>
    <name evidence="10" type="ORF">SAMN04490220_7563</name>
    <name evidence="11" type="ORF">SAMN04490220_9188</name>
</gene>
<keyword evidence="8" id="KW-0963">Cytoplasm</keyword>
<evidence type="ECO:0000313" key="10">
    <source>
        <dbReference type="EMBL" id="SEE37245.1"/>
    </source>
</evidence>
<keyword evidence="6 8" id="KW-0443">Lipid metabolism</keyword>
<proteinExistence type="inferred from homology"/>
<evidence type="ECO:0000256" key="8">
    <source>
        <dbReference type="HAMAP-Rule" id="MF_00101"/>
    </source>
</evidence>
<dbReference type="EC" id="2.7.8.7" evidence="8"/>
<comment type="cofactor">
    <cofactor evidence="8">
        <name>Mg(2+)</name>
        <dbReference type="ChEBI" id="CHEBI:18420"/>
    </cofactor>
</comment>
<keyword evidence="7 8" id="KW-0275">Fatty acid biosynthesis</keyword>
<evidence type="ECO:0000256" key="5">
    <source>
        <dbReference type="ARBA" id="ARBA00022842"/>
    </source>
</evidence>
<feature type="binding site" evidence="8">
    <location>
        <position position="81"/>
    </location>
    <ligand>
        <name>Mg(2+)</name>
        <dbReference type="ChEBI" id="CHEBI:18420"/>
    </ligand>
</feature>
<dbReference type="HAMAP" id="MF_00101">
    <property type="entry name" value="AcpS"/>
    <property type="match status" value="1"/>
</dbReference>
<comment type="function">
    <text evidence="8">Transfers the 4'-phosphopantetheine moiety from coenzyme A to a Ser of acyl-carrier-protein.</text>
</comment>
<dbReference type="EMBL" id="FNTL01000004">
    <property type="protein sequence ID" value="SEE37245.1"/>
    <property type="molecule type" value="Genomic_DNA"/>
</dbReference>
<evidence type="ECO:0000259" key="9">
    <source>
        <dbReference type="Pfam" id="PF01648"/>
    </source>
</evidence>
<dbReference type="NCBIfam" id="TIGR00556">
    <property type="entry name" value="pantethn_trn"/>
    <property type="match status" value="1"/>
</dbReference>
<keyword evidence="5 8" id="KW-0460">Magnesium</keyword>
<dbReference type="Proteomes" id="UP000183407">
    <property type="component" value="Unassembled WGS sequence"/>
</dbReference>
<comment type="subcellular location">
    <subcellularLocation>
        <location evidence="8">Cytoplasm</location>
    </subcellularLocation>
</comment>